<dbReference type="GO" id="GO:0003676">
    <property type="term" value="F:nucleic acid binding"/>
    <property type="evidence" value="ECO:0007669"/>
    <property type="project" value="InterPro"/>
</dbReference>
<evidence type="ECO:0000313" key="4">
    <source>
        <dbReference type="Proteomes" id="UP000244450"/>
    </source>
</evidence>
<dbReference type="Proteomes" id="UP000244450">
    <property type="component" value="Unassembled WGS sequence"/>
</dbReference>
<dbReference type="HAMAP" id="MF_00048">
    <property type="entry name" value="UPF0102"/>
    <property type="match status" value="1"/>
</dbReference>
<dbReference type="CDD" id="cd20736">
    <property type="entry name" value="PoNe_Nuclease"/>
    <property type="match status" value="1"/>
</dbReference>
<evidence type="ECO:0000256" key="1">
    <source>
        <dbReference type="ARBA" id="ARBA00006738"/>
    </source>
</evidence>
<name>A0A2T7BDR5_9BACT</name>
<dbReference type="EMBL" id="QCYK01000003">
    <property type="protein sequence ID" value="PUZ23233.1"/>
    <property type="molecule type" value="Genomic_DNA"/>
</dbReference>
<dbReference type="SUPFAM" id="SSF52980">
    <property type="entry name" value="Restriction endonuclease-like"/>
    <property type="match status" value="1"/>
</dbReference>
<organism evidence="3 4">
    <name type="scientific">Chitinophaga parva</name>
    <dbReference type="NCBI Taxonomy" id="2169414"/>
    <lineage>
        <taxon>Bacteria</taxon>
        <taxon>Pseudomonadati</taxon>
        <taxon>Bacteroidota</taxon>
        <taxon>Chitinophagia</taxon>
        <taxon>Chitinophagales</taxon>
        <taxon>Chitinophagaceae</taxon>
        <taxon>Chitinophaga</taxon>
    </lineage>
</organism>
<keyword evidence="3" id="KW-0378">Hydrolase</keyword>
<dbReference type="GO" id="GO:0004519">
    <property type="term" value="F:endonuclease activity"/>
    <property type="evidence" value="ECO:0007669"/>
    <property type="project" value="UniProtKB-KW"/>
</dbReference>
<keyword evidence="4" id="KW-1185">Reference proteome</keyword>
<comment type="caution">
    <text evidence="3">The sequence shown here is derived from an EMBL/GenBank/DDBJ whole genome shotgun (WGS) entry which is preliminary data.</text>
</comment>
<sequence>MAFHLDFGKKGEEIAAAFLEGKGYRILHRNWKVGAREIDLIARDGEYLVFAEVKTRQANTPIYPETAVDAVKRRHITSVAERFMEQYAAPFFDIRFDIVAITFQNETDYELLHFDDAF</sequence>
<dbReference type="RefSeq" id="WP_108688977.1">
    <property type="nucleotide sequence ID" value="NZ_QCYK01000003.1"/>
</dbReference>
<accession>A0A2T7BDR5</accession>
<keyword evidence="3" id="KW-0540">Nuclease</keyword>
<dbReference type="PANTHER" id="PTHR34039">
    <property type="entry name" value="UPF0102 PROTEIN YRAN"/>
    <property type="match status" value="1"/>
</dbReference>
<evidence type="ECO:0000313" key="3">
    <source>
        <dbReference type="EMBL" id="PUZ23233.1"/>
    </source>
</evidence>
<comment type="similarity">
    <text evidence="1 2">Belongs to the UPF0102 family.</text>
</comment>
<keyword evidence="3" id="KW-0255">Endonuclease</keyword>
<dbReference type="Gene3D" id="3.40.1350.10">
    <property type="match status" value="1"/>
</dbReference>
<dbReference type="Pfam" id="PF02021">
    <property type="entry name" value="UPF0102"/>
    <property type="match status" value="1"/>
</dbReference>
<dbReference type="InterPro" id="IPR003509">
    <property type="entry name" value="UPF0102_YraN-like"/>
</dbReference>
<dbReference type="OrthoDB" id="9802516at2"/>
<dbReference type="InterPro" id="IPR011856">
    <property type="entry name" value="tRNA_endonuc-like_dom_sf"/>
</dbReference>
<evidence type="ECO:0000256" key="2">
    <source>
        <dbReference type="HAMAP-Rule" id="MF_00048"/>
    </source>
</evidence>
<gene>
    <name evidence="3" type="ORF">DCC81_22830</name>
</gene>
<proteinExistence type="inferred from homology"/>
<dbReference type="InterPro" id="IPR011335">
    <property type="entry name" value="Restrct_endonuc-II-like"/>
</dbReference>
<reference evidence="3 4" key="1">
    <citation type="submission" date="2018-04" db="EMBL/GenBank/DDBJ databases">
        <title>Chitinophaga fuyangensis sp. nov., isolated from soil in a chemical factory.</title>
        <authorList>
            <person name="Chen K."/>
        </authorList>
    </citation>
    <scope>NUCLEOTIDE SEQUENCE [LARGE SCALE GENOMIC DNA]</scope>
    <source>
        <strain evidence="3 4">LY-1</strain>
    </source>
</reference>
<dbReference type="AlphaFoldDB" id="A0A2T7BDR5"/>
<dbReference type="PANTHER" id="PTHR34039:SF1">
    <property type="entry name" value="UPF0102 PROTEIN YRAN"/>
    <property type="match status" value="1"/>
</dbReference>
<protein>
    <recommendedName>
        <fullName evidence="2">UPF0102 protein DCC81_22830</fullName>
    </recommendedName>
</protein>